<dbReference type="GO" id="GO:0005874">
    <property type="term" value="C:microtubule"/>
    <property type="evidence" value="ECO:0007669"/>
    <property type="project" value="InterPro"/>
</dbReference>
<feature type="non-terminal residue" evidence="4">
    <location>
        <position position="789"/>
    </location>
</feature>
<dbReference type="InterPro" id="IPR011989">
    <property type="entry name" value="ARM-like"/>
</dbReference>
<dbReference type="PROSITE" id="PS50077">
    <property type="entry name" value="HEAT_REPEAT"/>
    <property type="match status" value="1"/>
</dbReference>
<name>S8CH18_9LAMI</name>
<dbReference type="SMART" id="SM01349">
    <property type="entry name" value="TOG"/>
    <property type="match status" value="1"/>
</dbReference>
<dbReference type="InterPro" id="IPR034085">
    <property type="entry name" value="TOG"/>
</dbReference>
<sequence length="789" mass="87418">VINGKGSSRPSSQRVVFELKQRVAIALNKVADRDTYQLGVEELDKIVECLTPDLVAPLLSCILDTDSEKKSAVRKECIRLMGSLARCHGAFTGPYLGKMVASIVKRLKDSDSVVRDACIETVGVLASKLSRNRTSNDGVFIAIVRPLFESLGEQNKQVQSGSALCLSRAIDTIHDPPPHVLQKMLERTVKLLKNSHFMGKPELIELNKSIILAGGAPAQSSLTAGVLSIQESLKSSDWKIRKAACSALADIASSGATFLSSYRSSCIRSLESCRFDKVKPVRDMALQAQQNWRNLPGANTPEPSDAGSSVKETYYRDEYGDITSSSESKLRDSSLVKFRSELIKKRVPLSSKRSGKYYNGNSQNSKTHDWPLEIAVPNHHQVSVSENRNDETECSSVTRGCEMKNGDTSDFDTFPKSNKLNVVSAISDDPGSLTSSGNSPTFAVDEISVDGQRNLAKIHDRRSLGSTVTESMSHAVSGFFPQTENEMEVLKKHLLEIDNKQSNLMDMLQAFTASVMDSVSMVLLKVSNLELVLDKMGEELVQVGRDRDLLSTKIFKRSPTMASSRFSVCTPRPSVDTTQQNLPQPVKHDVIWENASMNSRPNSYLNQNSGVQTDVTMKPTQSILPNGAKSFCSQIHTDHLMENSMCNSVPRTNDRVKVAPRNGHWNIMKTNGDIESAFIEALCTRNESLFNLIERTGPVLELLSKRTASNLLIILASYLTDRRFLSSIIPWLQQLLDLYSMHGPTYLILPPNVRRDLLHCLQEASISARSNPSERKCIAEIRETLHQLW</sequence>
<proteinExistence type="predicted"/>
<dbReference type="InterPro" id="IPR016024">
    <property type="entry name" value="ARM-type_fold"/>
</dbReference>
<dbReference type="AlphaFoldDB" id="S8CH18"/>
<dbReference type="EMBL" id="AUSU01003832">
    <property type="protein sequence ID" value="EPS66155.1"/>
    <property type="molecule type" value="Genomic_DNA"/>
</dbReference>
<evidence type="ECO:0000313" key="4">
    <source>
        <dbReference type="EMBL" id="EPS66155.1"/>
    </source>
</evidence>
<dbReference type="InterPro" id="IPR057600">
    <property type="entry name" value="TORTIFOLIA1/SINE1-2_N"/>
</dbReference>
<dbReference type="InterPro" id="IPR021133">
    <property type="entry name" value="HEAT_type_2"/>
</dbReference>
<keyword evidence="5" id="KW-1185">Reference proteome</keyword>
<feature type="domain" description="TOG" evidence="3">
    <location>
        <begin position="42"/>
        <end position="284"/>
    </location>
</feature>
<dbReference type="GO" id="GO:0008017">
    <property type="term" value="F:microtubule binding"/>
    <property type="evidence" value="ECO:0007669"/>
    <property type="project" value="InterPro"/>
</dbReference>
<gene>
    <name evidence="4" type="ORF">M569_08622</name>
</gene>
<evidence type="ECO:0000259" key="3">
    <source>
        <dbReference type="SMART" id="SM01349"/>
    </source>
</evidence>
<protein>
    <recommendedName>
        <fullName evidence="3">TOG domain-containing protein</fullName>
    </recommendedName>
</protein>
<organism evidence="4 5">
    <name type="scientific">Genlisea aurea</name>
    <dbReference type="NCBI Taxonomy" id="192259"/>
    <lineage>
        <taxon>Eukaryota</taxon>
        <taxon>Viridiplantae</taxon>
        <taxon>Streptophyta</taxon>
        <taxon>Embryophyta</taxon>
        <taxon>Tracheophyta</taxon>
        <taxon>Spermatophyta</taxon>
        <taxon>Magnoliopsida</taxon>
        <taxon>eudicotyledons</taxon>
        <taxon>Gunneridae</taxon>
        <taxon>Pentapetalae</taxon>
        <taxon>asterids</taxon>
        <taxon>lamiids</taxon>
        <taxon>Lamiales</taxon>
        <taxon>Lentibulariaceae</taxon>
        <taxon>Genlisea</taxon>
    </lineage>
</organism>
<dbReference type="Proteomes" id="UP000015453">
    <property type="component" value="Unassembled WGS sequence"/>
</dbReference>
<dbReference type="Pfam" id="PF24713">
    <property type="entry name" value="TOR1L1_C"/>
    <property type="match status" value="1"/>
</dbReference>
<dbReference type="InterPro" id="IPR033337">
    <property type="entry name" value="TORTIFOLIA1/SINE1-2"/>
</dbReference>
<evidence type="ECO:0000313" key="5">
    <source>
        <dbReference type="Proteomes" id="UP000015453"/>
    </source>
</evidence>
<comment type="caution">
    <text evidence="4">The sequence shown here is derived from an EMBL/GenBank/DDBJ whole genome shotgun (WGS) entry which is preliminary data.</text>
</comment>
<dbReference type="PANTHER" id="PTHR31355">
    <property type="entry name" value="MICROTUBULE-ASSOCIATED PROTEIN TORTIFOLIA1"/>
    <property type="match status" value="1"/>
</dbReference>
<dbReference type="SUPFAM" id="SSF48371">
    <property type="entry name" value="ARM repeat"/>
    <property type="match status" value="1"/>
</dbReference>
<keyword evidence="1" id="KW-0677">Repeat</keyword>
<feature type="repeat" description="HEAT" evidence="2">
    <location>
        <begin position="99"/>
        <end position="137"/>
    </location>
</feature>
<dbReference type="OrthoDB" id="298726at2759"/>
<dbReference type="Gene3D" id="1.25.10.10">
    <property type="entry name" value="Leucine-rich Repeat Variant"/>
    <property type="match status" value="2"/>
</dbReference>
<dbReference type="Pfam" id="PF24714">
    <property type="entry name" value="TOR1L1_N"/>
    <property type="match status" value="1"/>
</dbReference>
<accession>S8CH18</accession>
<evidence type="ECO:0000256" key="2">
    <source>
        <dbReference type="PROSITE-ProRule" id="PRU00103"/>
    </source>
</evidence>
<dbReference type="PANTHER" id="PTHR31355:SF22">
    <property type="entry name" value="TORTIFOLIA1-LIKE PROTEIN 2"/>
    <property type="match status" value="1"/>
</dbReference>
<evidence type="ECO:0000256" key="1">
    <source>
        <dbReference type="ARBA" id="ARBA00022737"/>
    </source>
</evidence>
<dbReference type="InterPro" id="IPR057599">
    <property type="entry name" value="TORTIFOLIA1/TORL1-2_C"/>
</dbReference>
<feature type="non-terminal residue" evidence="4">
    <location>
        <position position="1"/>
    </location>
</feature>
<reference evidence="4 5" key="1">
    <citation type="journal article" date="2013" name="BMC Genomics">
        <title>The miniature genome of a carnivorous plant Genlisea aurea contains a low number of genes and short non-coding sequences.</title>
        <authorList>
            <person name="Leushkin E.V."/>
            <person name="Sutormin R.A."/>
            <person name="Nabieva E.R."/>
            <person name="Penin A.A."/>
            <person name="Kondrashov A.S."/>
            <person name="Logacheva M.D."/>
        </authorList>
    </citation>
    <scope>NUCLEOTIDE SEQUENCE [LARGE SCALE GENOMIC DNA]</scope>
</reference>